<feature type="domain" description="Doublecortin" evidence="8">
    <location>
        <begin position="29"/>
        <end position="110"/>
    </location>
</feature>
<dbReference type="Gene3D" id="2.60.40.780">
    <property type="entry name" value="von Hippel-Lindau disease tumour suppressor, beta domain"/>
    <property type="match status" value="1"/>
</dbReference>
<feature type="domain" description="Fe2OG dioxygenase" evidence="9">
    <location>
        <begin position="230"/>
        <end position="376"/>
    </location>
</feature>
<dbReference type="GO" id="GO:0031418">
    <property type="term" value="F:L-ascorbic acid binding"/>
    <property type="evidence" value="ECO:0007669"/>
    <property type="project" value="InterPro"/>
</dbReference>
<dbReference type="InterPro" id="IPR036208">
    <property type="entry name" value="VHL_sf"/>
</dbReference>
<dbReference type="RefSeq" id="XP_009833410.1">
    <property type="nucleotide sequence ID" value="XM_009835108.1"/>
</dbReference>
<gene>
    <name evidence="10" type="ORF">H257_09001</name>
</gene>
<keyword evidence="3" id="KW-0223">Dioxygenase</keyword>
<dbReference type="SUPFAM" id="SSF49468">
    <property type="entry name" value="VHL"/>
    <property type="match status" value="1"/>
</dbReference>
<dbReference type="Pfam" id="PF13640">
    <property type="entry name" value="2OG-FeII_Oxy_3"/>
    <property type="match status" value="1"/>
</dbReference>
<feature type="chain" id="PRO_5004841092" description="Fe2OG dioxygenase domain-containing protein" evidence="7">
    <location>
        <begin position="25"/>
        <end position="478"/>
    </location>
</feature>
<keyword evidence="2" id="KW-0479">Metal-binding</keyword>
<evidence type="ECO:0000256" key="5">
    <source>
        <dbReference type="ARBA" id="ARBA00023004"/>
    </source>
</evidence>
<evidence type="ECO:0000256" key="4">
    <source>
        <dbReference type="ARBA" id="ARBA00023002"/>
    </source>
</evidence>
<dbReference type="InterPro" id="IPR044862">
    <property type="entry name" value="Pro_4_hyd_alph_FE2OG_OXY"/>
</dbReference>
<dbReference type="SMART" id="SM00702">
    <property type="entry name" value="P4Hc"/>
    <property type="match status" value="1"/>
</dbReference>
<dbReference type="PANTHER" id="PTHR10869">
    <property type="entry name" value="PROLYL 4-HYDROXYLASE ALPHA SUBUNIT"/>
    <property type="match status" value="1"/>
</dbReference>
<feature type="compositionally biased region" description="Basic and acidic residues" evidence="6">
    <location>
        <begin position="182"/>
        <end position="192"/>
    </location>
</feature>
<evidence type="ECO:0008006" key="11">
    <source>
        <dbReference type="Google" id="ProtNLM"/>
    </source>
</evidence>
<dbReference type="GeneID" id="20810997"/>
<organism evidence="10">
    <name type="scientific">Aphanomyces astaci</name>
    <name type="common">Crayfish plague agent</name>
    <dbReference type="NCBI Taxonomy" id="112090"/>
    <lineage>
        <taxon>Eukaryota</taxon>
        <taxon>Sar</taxon>
        <taxon>Stramenopiles</taxon>
        <taxon>Oomycota</taxon>
        <taxon>Saprolegniomycetes</taxon>
        <taxon>Saprolegniales</taxon>
        <taxon>Verrucalvaceae</taxon>
        <taxon>Aphanomyces</taxon>
    </lineage>
</organism>
<accession>W4GDH8</accession>
<evidence type="ECO:0000256" key="2">
    <source>
        <dbReference type="ARBA" id="ARBA00022723"/>
    </source>
</evidence>
<keyword evidence="4" id="KW-0560">Oxidoreductase</keyword>
<evidence type="ECO:0000313" key="10">
    <source>
        <dbReference type="EMBL" id="ETV77104.1"/>
    </source>
</evidence>
<dbReference type="Gene3D" id="3.10.20.230">
    <property type="entry name" value="Doublecortin domain"/>
    <property type="match status" value="1"/>
</dbReference>
<name>W4GDH8_APHAT</name>
<dbReference type="AlphaFoldDB" id="W4GDH8"/>
<dbReference type="InterPro" id="IPR003533">
    <property type="entry name" value="Doublecortin_dom"/>
</dbReference>
<evidence type="ECO:0000256" key="1">
    <source>
        <dbReference type="ARBA" id="ARBA00001961"/>
    </source>
</evidence>
<dbReference type="InterPro" id="IPR037140">
    <property type="entry name" value="VHL_beta_dom_sf"/>
</dbReference>
<dbReference type="OrthoDB" id="420380at2759"/>
<dbReference type="VEuPathDB" id="FungiDB:H257_09001"/>
<evidence type="ECO:0000256" key="7">
    <source>
        <dbReference type="SAM" id="SignalP"/>
    </source>
</evidence>
<keyword evidence="5" id="KW-0408">Iron</keyword>
<comment type="cofactor">
    <cofactor evidence="1">
        <name>L-ascorbate</name>
        <dbReference type="ChEBI" id="CHEBI:38290"/>
    </cofactor>
</comment>
<feature type="region of interest" description="Disordered" evidence="6">
    <location>
        <begin position="455"/>
        <end position="478"/>
    </location>
</feature>
<keyword evidence="7" id="KW-0732">Signal</keyword>
<proteinExistence type="predicted"/>
<evidence type="ECO:0000259" key="8">
    <source>
        <dbReference type="PROSITE" id="PS50309"/>
    </source>
</evidence>
<sequence>MSASLFLRRVVAALLVCMALVCLGANDTKVVTVFNNGESVGGIQVRLTPEHVPTGQHLAEYLSTLLDVEGMYTDETKTSSKAVADRVFTAIGKPIHSFDDIAPNDELYIVPTGLLFVWPFVKYGHRVTVQSAHSPTGKPIVLESYNDSPRVFLIHNFFTNEEADRLIERISEIDDDINKLKRSTVGHDDKGSESSVRTSENAFDAKSPEAISLMKRSFDLLNIGDFQENMADGLQLLRYKPKQAYIPHNDWFDIDSTSDFNWEPKAGGANRFATVFLYLSNVTRGGQTVFPLANMPPGVNHSAPPTDEELDLFEKGSWEHKMVKQCYSKLASYPRKTASVLFYHQKGTGELDHRAEHGGCPVLEGTKWAANLWVWNRNRNGPEGSPLKVDFVNTRDYPVKLFWANSHMSDLAPGHKINFNSFGKHIWTFRDVDGNDLFTHTLNYKDGLVQVISLPPLPPSDATDESNHSEVPPQNDEL</sequence>
<evidence type="ECO:0000256" key="6">
    <source>
        <dbReference type="SAM" id="MobiDB-lite"/>
    </source>
</evidence>
<dbReference type="GO" id="GO:0005783">
    <property type="term" value="C:endoplasmic reticulum"/>
    <property type="evidence" value="ECO:0007669"/>
    <property type="project" value="TreeGrafter"/>
</dbReference>
<dbReference type="InterPro" id="IPR005123">
    <property type="entry name" value="Oxoglu/Fe-dep_dioxygenase_dom"/>
</dbReference>
<dbReference type="GO" id="GO:0005506">
    <property type="term" value="F:iron ion binding"/>
    <property type="evidence" value="ECO:0007669"/>
    <property type="project" value="InterPro"/>
</dbReference>
<dbReference type="PANTHER" id="PTHR10869:SF226">
    <property type="entry name" value="PROLYL 4-HYDROXYLASE ALPHA SUBUNIT DOMAIN-CONTAINING PROTEIN"/>
    <property type="match status" value="1"/>
</dbReference>
<feature type="region of interest" description="Disordered" evidence="6">
    <location>
        <begin position="182"/>
        <end position="203"/>
    </location>
</feature>
<dbReference type="EMBL" id="KI913134">
    <property type="protein sequence ID" value="ETV77104.1"/>
    <property type="molecule type" value="Genomic_DNA"/>
</dbReference>
<protein>
    <recommendedName>
        <fullName evidence="11">Fe2OG dioxygenase domain-containing protein</fullName>
    </recommendedName>
</protein>
<reference evidence="10" key="1">
    <citation type="submission" date="2013-12" db="EMBL/GenBank/DDBJ databases">
        <title>The Genome Sequence of Aphanomyces astaci APO3.</title>
        <authorList>
            <consortium name="The Broad Institute Genomics Platform"/>
            <person name="Russ C."/>
            <person name="Tyler B."/>
            <person name="van West P."/>
            <person name="Dieguez-Uribeondo J."/>
            <person name="Young S.K."/>
            <person name="Zeng Q."/>
            <person name="Gargeya S."/>
            <person name="Fitzgerald M."/>
            <person name="Abouelleil A."/>
            <person name="Alvarado L."/>
            <person name="Chapman S.B."/>
            <person name="Gainer-Dewar J."/>
            <person name="Goldberg J."/>
            <person name="Griggs A."/>
            <person name="Gujja S."/>
            <person name="Hansen M."/>
            <person name="Howarth C."/>
            <person name="Imamovic A."/>
            <person name="Ireland A."/>
            <person name="Larimer J."/>
            <person name="McCowan C."/>
            <person name="Murphy C."/>
            <person name="Pearson M."/>
            <person name="Poon T.W."/>
            <person name="Priest M."/>
            <person name="Roberts A."/>
            <person name="Saif S."/>
            <person name="Shea T."/>
            <person name="Sykes S."/>
            <person name="Wortman J."/>
            <person name="Nusbaum C."/>
            <person name="Birren B."/>
        </authorList>
    </citation>
    <scope>NUCLEOTIDE SEQUENCE [LARGE SCALE GENOMIC DNA]</scope>
    <source>
        <strain evidence="10">APO3</strain>
    </source>
</reference>
<dbReference type="InterPro" id="IPR006620">
    <property type="entry name" value="Pro_4_hyd_alph"/>
</dbReference>
<dbReference type="InterPro" id="IPR036572">
    <property type="entry name" value="Doublecortin_dom_sf"/>
</dbReference>
<dbReference type="Gene3D" id="2.60.120.620">
    <property type="entry name" value="q2cbj1_9rhob like domain"/>
    <property type="match status" value="1"/>
</dbReference>
<dbReference type="PROSITE" id="PS50309">
    <property type="entry name" value="DC"/>
    <property type="match status" value="1"/>
</dbReference>
<dbReference type="GO" id="GO:0004656">
    <property type="term" value="F:procollagen-proline 4-dioxygenase activity"/>
    <property type="evidence" value="ECO:0007669"/>
    <property type="project" value="TreeGrafter"/>
</dbReference>
<dbReference type="PROSITE" id="PS51471">
    <property type="entry name" value="FE2OG_OXY"/>
    <property type="match status" value="1"/>
</dbReference>
<dbReference type="GO" id="GO:0035556">
    <property type="term" value="P:intracellular signal transduction"/>
    <property type="evidence" value="ECO:0007669"/>
    <property type="project" value="InterPro"/>
</dbReference>
<dbReference type="InterPro" id="IPR045054">
    <property type="entry name" value="P4HA-like"/>
</dbReference>
<dbReference type="STRING" id="112090.W4GDH8"/>
<evidence type="ECO:0000259" key="9">
    <source>
        <dbReference type="PROSITE" id="PS51471"/>
    </source>
</evidence>
<evidence type="ECO:0000256" key="3">
    <source>
        <dbReference type="ARBA" id="ARBA00022964"/>
    </source>
</evidence>
<feature type="signal peptide" evidence="7">
    <location>
        <begin position="1"/>
        <end position="24"/>
    </location>
</feature>